<reference evidence="2" key="1">
    <citation type="journal article" date="2012" name="PLoS Genet.">
        <title>Comparative analysis of the genomes of two field isolates of the rice blast fungus Magnaporthe oryzae.</title>
        <authorList>
            <person name="Xue M."/>
            <person name="Yang J."/>
            <person name="Li Z."/>
            <person name="Hu S."/>
            <person name="Yao N."/>
            <person name="Dean R.A."/>
            <person name="Zhao W."/>
            <person name="Shen M."/>
            <person name="Zhang H."/>
            <person name="Li C."/>
            <person name="Liu L."/>
            <person name="Cao L."/>
            <person name="Xu X."/>
            <person name="Xing Y."/>
            <person name="Hsiang T."/>
            <person name="Zhang Z."/>
            <person name="Xu J.R."/>
            <person name="Peng Y.L."/>
        </authorList>
    </citation>
    <scope>NUCLEOTIDE SEQUENCE</scope>
    <source>
        <strain evidence="2">Y34</strain>
    </source>
</reference>
<dbReference type="EMBL" id="JH792915">
    <property type="protein sequence ID" value="ELQ32930.1"/>
    <property type="molecule type" value="Genomic_DNA"/>
</dbReference>
<dbReference type="AlphaFoldDB" id="A0AA97NMH6"/>
<gene>
    <name evidence="2" type="ORF">OOU_Y34scaffold01011g2</name>
</gene>
<organism evidence="2">
    <name type="scientific">Pyricularia oryzae (strain Y34)</name>
    <name type="common">Rice blast fungus</name>
    <name type="synonym">Magnaporthe oryzae</name>
    <dbReference type="NCBI Taxonomy" id="1143189"/>
    <lineage>
        <taxon>Eukaryota</taxon>
        <taxon>Fungi</taxon>
        <taxon>Dikarya</taxon>
        <taxon>Ascomycota</taxon>
        <taxon>Pezizomycotina</taxon>
        <taxon>Sordariomycetes</taxon>
        <taxon>Sordariomycetidae</taxon>
        <taxon>Magnaporthales</taxon>
        <taxon>Pyriculariaceae</taxon>
        <taxon>Pyricularia</taxon>
    </lineage>
</organism>
<dbReference type="Proteomes" id="UP000011086">
    <property type="component" value="Unassembled WGS sequence"/>
</dbReference>
<accession>A0AA97NMH6</accession>
<evidence type="ECO:0000313" key="2">
    <source>
        <dbReference type="EMBL" id="ELQ32930.1"/>
    </source>
</evidence>
<proteinExistence type="predicted"/>
<protein>
    <submittedName>
        <fullName evidence="2">Uncharacterized protein</fullName>
    </submittedName>
</protein>
<sequence>MTHEQAKISITAGVIWVDGKGRVVSPGSRQQGPNIFIAQNQRRSTLDGDRFEERHHHECNYYTVHAVDPISPPTATDVPPRRPRAAHPPSPEQPTYRDGAAMYRRPQHFLICGT</sequence>
<feature type="region of interest" description="Disordered" evidence="1">
    <location>
        <begin position="68"/>
        <end position="99"/>
    </location>
</feature>
<name>A0AA97NMH6_PYRO3</name>
<evidence type="ECO:0000256" key="1">
    <source>
        <dbReference type="SAM" id="MobiDB-lite"/>
    </source>
</evidence>